<dbReference type="GO" id="GO:0006906">
    <property type="term" value="P:vesicle fusion"/>
    <property type="evidence" value="ECO:0007669"/>
    <property type="project" value="TreeGrafter"/>
</dbReference>
<name>A0A088S0Y6_LEIPA</name>
<dbReference type="OrthoDB" id="10251371at2759"/>
<comment type="similarity">
    <text evidence="1">Belongs to the syntaxin family.</text>
</comment>
<dbReference type="SMART" id="SM00397">
    <property type="entry name" value="t_SNARE"/>
    <property type="match status" value="1"/>
</dbReference>
<dbReference type="RefSeq" id="XP_010702681.1">
    <property type="nucleotide sequence ID" value="XM_010704379.1"/>
</dbReference>
<evidence type="ECO:0000313" key="6">
    <source>
        <dbReference type="Proteomes" id="UP000063063"/>
    </source>
</evidence>
<keyword evidence="3" id="KW-0472">Membrane</keyword>
<dbReference type="PROSITE" id="PS50192">
    <property type="entry name" value="T_SNARE"/>
    <property type="match status" value="1"/>
</dbReference>
<dbReference type="VEuPathDB" id="TriTrypDB:LPMP_342550"/>
<keyword evidence="3" id="KW-0812">Transmembrane</keyword>
<dbReference type="EMBL" id="CP009403">
    <property type="protein sequence ID" value="AIO01881.1"/>
    <property type="molecule type" value="Genomic_DNA"/>
</dbReference>
<feature type="transmembrane region" description="Helical" evidence="3">
    <location>
        <begin position="277"/>
        <end position="298"/>
    </location>
</feature>
<dbReference type="InterPro" id="IPR010989">
    <property type="entry name" value="SNARE"/>
</dbReference>
<dbReference type="FunFam" id="1.20.58.70:FF:000037">
    <property type="entry name" value="Putative QA-SNARE protein"/>
    <property type="match status" value="1"/>
</dbReference>
<dbReference type="AlphaFoldDB" id="A0A088S0Y6"/>
<dbReference type="VEuPathDB" id="TriTrypDB:LPAL13_340031600"/>
<dbReference type="PANTHER" id="PTHR19957:SF402">
    <property type="entry name" value="PUTATIVE-RELATED"/>
    <property type="match status" value="1"/>
</dbReference>
<dbReference type="InterPro" id="IPR045242">
    <property type="entry name" value="Syntaxin"/>
</dbReference>
<evidence type="ECO:0000256" key="3">
    <source>
        <dbReference type="SAM" id="Phobius"/>
    </source>
</evidence>
<evidence type="ECO:0000256" key="2">
    <source>
        <dbReference type="SAM" id="Coils"/>
    </source>
</evidence>
<evidence type="ECO:0000256" key="1">
    <source>
        <dbReference type="ARBA" id="ARBA00009063"/>
    </source>
</evidence>
<keyword evidence="6" id="KW-1185">Reference proteome</keyword>
<proteinExistence type="inferred from homology"/>
<dbReference type="PANTHER" id="PTHR19957">
    <property type="entry name" value="SYNTAXIN"/>
    <property type="match status" value="1"/>
</dbReference>
<dbReference type="Proteomes" id="UP000063063">
    <property type="component" value="Chromosome 34"/>
</dbReference>
<dbReference type="GeneID" id="22578760"/>
<organism evidence="5 6">
    <name type="scientific">Leishmania panamensis</name>
    <dbReference type="NCBI Taxonomy" id="5679"/>
    <lineage>
        <taxon>Eukaryota</taxon>
        <taxon>Discoba</taxon>
        <taxon>Euglenozoa</taxon>
        <taxon>Kinetoplastea</taxon>
        <taxon>Metakinetoplastina</taxon>
        <taxon>Trypanosomatida</taxon>
        <taxon>Trypanosomatidae</taxon>
        <taxon>Leishmaniinae</taxon>
        <taxon>Leishmania</taxon>
        <taxon>Leishmania guyanensis species complex</taxon>
    </lineage>
</organism>
<dbReference type="Gene3D" id="1.20.58.70">
    <property type="match status" value="1"/>
</dbReference>
<dbReference type="CDD" id="cd15845">
    <property type="entry name" value="SNARE_syntaxin16"/>
    <property type="match status" value="1"/>
</dbReference>
<protein>
    <submittedName>
        <fullName evidence="5">Qa-SNARE protein, putative</fullName>
    </submittedName>
</protein>
<dbReference type="InterPro" id="IPR000727">
    <property type="entry name" value="T_SNARE_dom"/>
</dbReference>
<gene>
    <name evidence="5" type="ORF">LPMP_342550</name>
</gene>
<dbReference type="GO" id="GO:0012505">
    <property type="term" value="C:endomembrane system"/>
    <property type="evidence" value="ECO:0007669"/>
    <property type="project" value="TreeGrafter"/>
</dbReference>
<dbReference type="GO" id="GO:0006886">
    <property type="term" value="P:intracellular protein transport"/>
    <property type="evidence" value="ECO:0007669"/>
    <property type="project" value="TreeGrafter"/>
</dbReference>
<sequence length="302" mass="35379">MATRDRTGEFMQYRAIRPRRPETEQLLAEEENANRVYVTPLWVKKMADVRSIEDQIKEQMKGLEKLRKDHLKVEFSSTRDEGREEAEIEDAQNTIDRLFKQSEKGVKDLESSYIRDLPDGGTDAELSILRNVKMCLVNEINNISKLYRESQRRYMMDVKKQQLVSQRWAGGDRQKAVEQQLENDALMDQYFQKGMTQEQVETIMLNQQMANERVKEFERIYSSIRSLHEMFKDMNTLVIEQGALLDRIDYNMTITHTRVQKARTELQRAAEYQSAGTFKLCVLFMVVLIVGLMIALFVKAIT</sequence>
<keyword evidence="3" id="KW-1133">Transmembrane helix</keyword>
<accession>A0A088S0Y6</accession>
<feature type="domain" description="T-SNARE coiled-coil homology" evidence="4">
    <location>
        <begin position="207"/>
        <end position="269"/>
    </location>
</feature>
<evidence type="ECO:0000259" key="4">
    <source>
        <dbReference type="PROSITE" id="PS50192"/>
    </source>
</evidence>
<dbReference type="eggNOG" id="KOG0809">
    <property type="taxonomic scope" value="Eukaryota"/>
</dbReference>
<dbReference type="Pfam" id="PF05739">
    <property type="entry name" value="SNARE"/>
    <property type="match status" value="1"/>
</dbReference>
<dbReference type="GO" id="GO:0048278">
    <property type="term" value="P:vesicle docking"/>
    <property type="evidence" value="ECO:0007669"/>
    <property type="project" value="TreeGrafter"/>
</dbReference>
<dbReference type="GO" id="GO:0000149">
    <property type="term" value="F:SNARE binding"/>
    <property type="evidence" value="ECO:0007669"/>
    <property type="project" value="TreeGrafter"/>
</dbReference>
<dbReference type="GO" id="GO:0005484">
    <property type="term" value="F:SNAP receptor activity"/>
    <property type="evidence" value="ECO:0007669"/>
    <property type="project" value="TreeGrafter"/>
</dbReference>
<dbReference type="SUPFAM" id="SSF47661">
    <property type="entry name" value="t-snare proteins"/>
    <property type="match status" value="1"/>
</dbReference>
<feature type="coiled-coil region" evidence="2">
    <location>
        <begin position="49"/>
        <end position="101"/>
    </location>
</feature>
<dbReference type="KEGG" id="lpan:LPMP_342550"/>
<evidence type="ECO:0000313" key="5">
    <source>
        <dbReference type="EMBL" id="AIO01881.1"/>
    </source>
</evidence>
<dbReference type="GO" id="GO:0031201">
    <property type="term" value="C:SNARE complex"/>
    <property type="evidence" value="ECO:0007669"/>
    <property type="project" value="TreeGrafter"/>
</dbReference>
<keyword evidence="2" id="KW-0175">Coiled coil</keyword>
<reference evidence="5 6" key="1">
    <citation type="journal article" date="2015" name="Sci. Rep.">
        <title>The genome of Leishmania panamensis: insights into genomics of the L. (Viannia) subgenus.</title>
        <authorList>
            <person name="Llanes A."/>
            <person name="Restrepo C.M."/>
            <person name="Vecchio G.D."/>
            <person name="Anguizola F.J."/>
            <person name="Lleonart R."/>
        </authorList>
    </citation>
    <scope>NUCLEOTIDE SEQUENCE [LARGE SCALE GENOMIC DNA]</scope>
    <source>
        <strain evidence="5 6">MHOM/PA/94/PSC-1</strain>
    </source>
</reference>